<gene>
    <name evidence="2" type="ORF">K0U00_39395</name>
</gene>
<name>A0ABS7CHG5_9BACL</name>
<evidence type="ECO:0000313" key="3">
    <source>
        <dbReference type="Proteomes" id="UP001519887"/>
    </source>
</evidence>
<evidence type="ECO:0000256" key="1">
    <source>
        <dbReference type="SAM" id="Phobius"/>
    </source>
</evidence>
<evidence type="ECO:0000313" key="2">
    <source>
        <dbReference type="EMBL" id="MBW7460145.1"/>
    </source>
</evidence>
<proteinExistence type="predicted"/>
<keyword evidence="3" id="KW-1185">Reference proteome</keyword>
<protein>
    <submittedName>
        <fullName evidence="2">Uncharacterized protein</fullName>
    </submittedName>
</protein>
<comment type="caution">
    <text evidence="2">The sequence shown here is derived from an EMBL/GenBank/DDBJ whole genome shotgun (WGS) entry which is preliminary data.</text>
</comment>
<reference evidence="2 3" key="1">
    <citation type="submission" date="2021-07" db="EMBL/GenBank/DDBJ databases">
        <title>Paenibacillus radiodurans sp. nov., isolated from the southeastern edge of Tengger Desert.</title>
        <authorList>
            <person name="Zhang G."/>
        </authorList>
    </citation>
    <scope>NUCLEOTIDE SEQUENCE [LARGE SCALE GENOMIC DNA]</scope>
    <source>
        <strain evidence="2 3">CCM 7311</strain>
    </source>
</reference>
<accession>A0ABS7CHG5</accession>
<keyword evidence="1" id="KW-1133">Transmembrane helix</keyword>
<feature type="transmembrane region" description="Helical" evidence="1">
    <location>
        <begin position="12"/>
        <end position="31"/>
    </location>
</feature>
<dbReference type="RefSeq" id="WP_210044924.1">
    <property type="nucleotide sequence ID" value="NZ_JBHLVU010000024.1"/>
</dbReference>
<keyword evidence="1" id="KW-0472">Membrane</keyword>
<keyword evidence="1" id="KW-0812">Transmembrane</keyword>
<dbReference type="EMBL" id="JAHZIK010002042">
    <property type="protein sequence ID" value="MBW7460145.1"/>
    <property type="molecule type" value="Genomic_DNA"/>
</dbReference>
<dbReference type="Proteomes" id="UP001519887">
    <property type="component" value="Unassembled WGS sequence"/>
</dbReference>
<sequence>MEFIFRRIRFKFLYVGAASALMSGILLYLGYRITAFFYHAGLQYDAPYVKLFNWIINHIGAYPTALLAGSLLFLLFFYWRSGKIRSDSAELCQLYAAGGDKPAAAKEDGKMDELTEIRILPMHHAKELH</sequence>
<organism evidence="2 3">
    <name type="scientific">Paenibacillus sepulcri</name>
    <dbReference type="NCBI Taxonomy" id="359917"/>
    <lineage>
        <taxon>Bacteria</taxon>
        <taxon>Bacillati</taxon>
        <taxon>Bacillota</taxon>
        <taxon>Bacilli</taxon>
        <taxon>Bacillales</taxon>
        <taxon>Paenibacillaceae</taxon>
        <taxon>Paenibacillus</taxon>
    </lineage>
</organism>
<feature type="transmembrane region" description="Helical" evidence="1">
    <location>
        <begin position="51"/>
        <end position="79"/>
    </location>
</feature>